<name>A0A397BI17_APHAT</name>
<keyword evidence="1" id="KW-1133">Transmembrane helix</keyword>
<evidence type="ECO:0000313" key="3">
    <source>
        <dbReference type="Proteomes" id="UP000265427"/>
    </source>
</evidence>
<keyword evidence="1" id="KW-0472">Membrane</keyword>
<protein>
    <submittedName>
        <fullName evidence="2">Uncharacterized protein</fullName>
    </submittedName>
</protein>
<sequence>MFAAAEKPSFMRYAIGNGVQVELQYFNSAAPDNGTMFILQSMFIAFGYVLAATASDAMVVEYAQRELVAIRGRIQTAIYTVRTLTGILAYLVTAFGLNGPNYAGSFSFALSPNAPYGICLVLGISPECVRAERLGNVFNGDRIPAFLPISTYWAWVKSLNDSLCGVIGNMLFADILVVVGNGS</sequence>
<feature type="transmembrane region" description="Helical" evidence="1">
    <location>
        <begin position="37"/>
        <end position="59"/>
    </location>
</feature>
<proteinExistence type="predicted"/>
<reference evidence="2 3" key="1">
    <citation type="submission" date="2018-08" db="EMBL/GenBank/DDBJ databases">
        <title>Aphanomyces genome sequencing and annotation.</title>
        <authorList>
            <person name="Minardi D."/>
            <person name="Oidtmann B."/>
            <person name="Van Der Giezen M."/>
            <person name="Studholme D.J."/>
        </authorList>
    </citation>
    <scope>NUCLEOTIDE SEQUENCE [LARGE SCALE GENOMIC DNA]</scope>
    <source>
        <strain evidence="2 3">Kv</strain>
    </source>
</reference>
<gene>
    <name evidence="2" type="ORF">DYB36_011913</name>
</gene>
<accession>A0A397BI17</accession>
<evidence type="ECO:0000313" key="2">
    <source>
        <dbReference type="EMBL" id="RHY17700.1"/>
    </source>
</evidence>
<evidence type="ECO:0000256" key="1">
    <source>
        <dbReference type="SAM" id="Phobius"/>
    </source>
</evidence>
<feature type="transmembrane region" description="Helical" evidence="1">
    <location>
        <begin position="103"/>
        <end position="124"/>
    </location>
</feature>
<dbReference type="Proteomes" id="UP000265427">
    <property type="component" value="Unassembled WGS sequence"/>
</dbReference>
<dbReference type="AlphaFoldDB" id="A0A397BI17"/>
<keyword evidence="1" id="KW-0812">Transmembrane</keyword>
<dbReference type="VEuPathDB" id="FungiDB:H257_14884"/>
<feature type="transmembrane region" description="Helical" evidence="1">
    <location>
        <begin position="79"/>
        <end position="97"/>
    </location>
</feature>
<dbReference type="EMBL" id="QUSZ01003637">
    <property type="protein sequence ID" value="RHY17700.1"/>
    <property type="molecule type" value="Genomic_DNA"/>
</dbReference>
<comment type="caution">
    <text evidence="2">The sequence shown here is derived from an EMBL/GenBank/DDBJ whole genome shotgun (WGS) entry which is preliminary data.</text>
</comment>
<organism evidence="2 3">
    <name type="scientific">Aphanomyces astaci</name>
    <name type="common">Crayfish plague agent</name>
    <dbReference type="NCBI Taxonomy" id="112090"/>
    <lineage>
        <taxon>Eukaryota</taxon>
        <taxon>Sar</taxon>
        <taxon>Stramenopiles</taxon>
        <taxon>Oomycota</taxon>
        <taxon>Saprolegniomycetes</taxon>
        <taxon>Saprolegniales</taxon>
        <taxon>Verrucalvaceae</taxon>
        <taxon>Aphanomyces</taxon>
    </lineage>
</organism>